<dbReference type="BioCyc" id="HAUR316274:GHYA-2282-MONOMER"/>
<evidence type="ECO:0000313" key="2">
    <source>
        <dbReference type="EMBL" id="ABX04894.1"/>
    </source>
</evidence>
<dbReference type="STRING" id="316274.Haur_2254"/>
<evidence type="ECO:0000259" key="1">
    <source>
        <dbReference type="Pfam" id="PF13191"/>
    </source>
</evidence>
<reference evidence="2 3" key="1">
    <citation type="journal article" date="2011" name="Stand. Genomic Sci.">
        <title>Complete genome sequence of the filamentous gliding predatory bacterium Herpetosiphon aurantiacus type strain (114-95(T)).</title>
        <authorList>
            <person name="Kiss H."/>
            <person name="Nett M."/>
            <person name="Domin N."/>
            <person name="Martin K."/>
            <person name="Maresca J.A."/>
            <person name="Copeland A."/>
            <person name="Lapidus A."/>
            <person name="Lucas S."/>
            <person name="Berry K.W."/>
            <person name="Glavina Del Rio T."/>
            <person name="Dalin E."/>
            <person name="Tice H."/>
            <person name="Pitluck S."/>
            <person name="Richardson P."/>
            <person name="Bruce D."/>
            <person name="Goodwin L."/>
            <person name="Han C."/>
            <person name="Detter J.C."/>
            <person name="Schmutz J."/>
            <person name="Brettin T."/>
            <person name="Land M."/>
            <person name="Hauser L."/>
            <person name="Kyrpides N.C."/>
            <person name="Ivanova N."/>
            <person name="Goker M."/>
            <person name="Woyke T."/>
            <person name="Klenk H.P."/>
            <person name="Bryant D.A."/>
        </authorList>
    </citation>
    <scope>NUCLEOTIDE SEQUENCE [LARGE SCALE GENOMIC DNA]</scope>
    <source>
        <strain evidence="3">ATCC 23779 / DSM 785 / 114-95</strain>
    </source>
</reference>
<dbReference type="eggNOG" id="COG3903">
    <property type="taxonomic scope" value="Bacteria"/>
</dbReference>
<dbReference type="PANTHER" id="PTHR19871">
    <property type="entry name" value="BETA TRANSDUCIN-RELATED PROTEIN"/>
    <property type="match status" value="1"/>
</dbReference>
<dbReference type="SUPFAM" id="SSF52540">
    <property type="entry name" value="P-loop containing nucleoside triphosphate hydrolases"/>
    <property type="match status" value="1"/>
</dbReference>
<accession>A9AXS8</accession>
<dbReference type="InterPro" id="IPR052752">
    <property type="entry name" value="NACHT-WD_repeat"/>
</dbReference>
<dbReference type="InterPro" id="IPR027417">
    <property type="entry name" value="P-loop_NTPase"/>
</dbReference>
<protein>
    <recommendedName>
        <fullName evidence="1">Orc1-like AAA ATPase domain-containing protein</fullName>
    </recommendedName>
</protein>
<sequence length="1442" mass="161987">MMTTPNTQVLHEAANQRESARLLQLRLTGFVGRQAEQTAIRGLIDQTRPSGGYVLVTGEAGAGKSSLLAQLIVNAGLDQTPQHFIALTPGRAYQLDVLRSIVAQLLLKHDLASNYFPADSYPALRLEFGQLLQTLSARGISETIYLDGLDQLQPEVDGTRDLSFLPLQLPPGIVIVLGSRPNETIDSLALEHGVVYQVPPLHEQDAIGRWQQVQPTLEPALLHGLAQAVKGNALLIELAANVLRHTSTSEMLALLDHASADATNLFRLSLGRIEQAAPRHWQPLIRPLLAVLLITQEPLEPAVLAAIIERPTATVVEALTLMSDWVSVAADQRVALRHLLFHDFLIQHEFTQPELQVWHGRMTQWCGAALDQIWHDSTESVEQARRWYARQHYITHLDCAEQWEALWQVIDAGDYGEHKVRFEPSTRLYGLDLDRARESVIAAGQSIEQQLELLPRLWRYSLLRTSLTAHADQWHDDVFVILAMLGRVSEALAQIEICSDQVRQVLLWSRVVAYTEPELRLHIFQRMEQVARSLHESEERDYALHLVAMAYADHGLLNMAYPIAISLGNTRDETLAYLVDVVIKQHDLARVKLIIGQIQTPKYRIKSSMLLANALIEETEFIEARQLLIETLPFAQNEQVVEIKSLLATIAWRLGDHQQADILLAEARSMHKYFADDAKIAALLAIIKGYLAQGNLAQAYNLHDEIKLNRFRRELVDIYINRDDIAIAVELAATITHWHSSDLAYAALVAWYCKEADFSKAEQALGLIKAPDQQIKSYCLLANSHADRFQWMRLLESAQLSLSSVISSISLAKCWLQLADAYAFQHAHDRAQSMFEHALTAILATSNSFLNDQMYDLLQLAHFAKRYNYDDLCQRVIYTTFLVGKHEDFEYSLPFEHAMLHLNHGEIDQVRQIIDTSVGPYVAVNLLQILIAESIKQQDHPQAQLYLFEALNHARKLENPSYRVSLLGELADIALASGFELLAKTILGEATQLLPVITAENEQRWAGVGLVRRYYSHGMLASAATITQVMTVSQTHDHIMVEISLCYADSGQLAQAYATLKVINTQTEVYARNLCQIIIKAHEHGLATLAAEYYDELIEAWSVIADPIRLLKDLKDLAIAQINYGSNQYLPSLLEAIRTIRHPALAEYQYVEVLCEIARAYIKQANYPDFADWLAYAHSIAQSIVIESRPKVAAYHYVAITYLCHATDSDTEIFLADMLRLANGIAPSSYANDLFNALANSCASYAVRGHPDFFAKAYQFAMAISVPWQRAQALRSVANGYAKVDDRVMVEMIIAEISRLSPNYLSLDAVALIYAQRGDLAFAQTLIANDEASEERDAVLDYLIPALLQTDAVVAAYQISHGFTRLTKRIKFLHQIVNYYVERGQIAESIQIIQAAWRNCGAAADLWELRTIVLPFDSTHPWLGTAVLDSVPWVEQQLARLN</sequence>
<dbReference type="HOGENOM" id="CLU_003004_0_0_0"/>
<dbReference type="PANTHER" id="PTHR19871:SF14">
    <property type="entry name" value="DUF4062 DOMAIN-CONTAINING PROTEIN"/>
    <property type="match status" value="1"/>
</dbReference>
<dbReference type="InParanoid" id="A9AXS8"/>
<evidence type="ECO:0000313" key="3">
    <source>
        <dbReference type="Proteomes" id="UP000000787"/>
    </source>
</evidence>
<organism evidence="2 3">
    <name type="scientific">Herpetosiphon aurantiacus (strain ATCC 23779 / DSM 785 / 114-95)</name>
    <dbReference type="NCBI Taxonomy" id="316274"/>
    <lineage>
        <taxon>Bacteria</taxon>
        <taxon>Bacillati</taxon>
        <taxon>Chloroflexota</taxon>
        <taxon>Chloroflexia</taxon>
        <taxon>Herpetosiphonales</taxon>
        <taxon>Herpetosiphonaceae</taxon>
        <taxon>Herpetosiphon</taxon>
    </lineage>
</organism>
<dbReference type="Pfam" id="PF13191">
    <property type="entry name" value="AAA_16"/>
    <property type="match status" value="1"/>
</dbReference>
<gene>
    <name evidence="2" type="ordered locus">Haur_2254</name>
</gene>
<keyword evidence="3" id="KW-1185">Reference proteome</keyword>
<dbReference type="Gene3D" id="3.40.50.300">
    <property type="entry name" value="P-loop containing nucleotide triphosphate hydrolases"/>
    <property type="match status" value="1"/>
</dbReference>
<dbReference type="InterPro" id="IPR041664">
    <property type="entry name" value="AAA_16"/>
</dbReference>
<proteinExistence type="predicted"/>
<dbReference type="Proteomes" id="UP000000787">
    <property type="component" value="Chromosome"/>
</dbReference>
<feature type="domain" description="Orc1-like AAA ATPase" evidence="1">
    <location>
        <begin position="30"/>
        <end position="153"/>
    </location>
</feature>
<dbReference type="EMBL" id="CP000875">
    <property type="protein sequence ID" value="ABX04894.1"/>
    <property type="molecule type" value="Genomic_DNA"/>
</dbReference>
<name>A9AXS8_HERA2</name>
<dbReference type="KEGG" id="hau:Haur_2254"/>